<protein>
    <submittedName>
        <fullName evidence="1">Uncharacterized protein</fullName>
    </submittedName>
</protein>
<name>A0A0G1PQU8_9BACT</name>
<dbReference type="PROSITE" id="PS51257">
    <property type="entry name" value="PROKAR_LIPOPROTEIN"/>
    <property type="match status" value="1"/>
</dbReference>
<gene>
    <name evidence="1" type="ORF">UW99_C0021G0016</name>
</gene>
<dbReference type="AlphaFoldDB" id="A0A0G1PQU8"/>
<dbReference type="Proteomes" id="UP000034214">
    <property type="component" value="Unassembled WGS sequence"/>
</dbReference>
<accession>A0A0G1PQU8</accession>
<evidence type="ECO:0000313" key="1">
    <source>
        <dbReference type="EMBL" id="KKT98679.1"/>
    </source>
</evidence>
<reference evidence="1 2" key="1">
    <citation type="journal article" date="2015" name="Nature">
        <title>rRNA introns, odd ribosomes, and small enigmatic genomes across a large radiation of phyla.</title>
        <authorList>
            <person name="Brown C.T."/>
            <person name="Hug L.A."/>
            <person name="Thomas B.C."/>
            <person name="Sharon I."/>
            <person name="Castelle C.J."/>
            <person name="Singh A."/>
            <person name="Wilkins M.J."/>
            <person name="Williams K.H."/>
            <person name="Banfield J.F."/>
        </authorList>
    </citation>
    <scope>NUCLEOTIDE SEQUENCE [LARGE SCALE GENOMIC DNA]</scope>
</reference>
<sequence length="406" mass="45059">MKTPRVLLLGLLIMLVISGCVQHKPVVHYPTLTPQPTNTPEPTPLPSPTPYVVIEEDKYPAVMGYEPNRDGDTWDEEEWMSTLVSAKRFSEMIYIKCDDFIEENLADIENAGFKAGVYVDPVYQDIMSPLKCLSKAVKNKAVVELGFGLWGPQIDPKRDEFIQAVLDFADGADRKSFVFATSDELYIYGIKPEDVDTIVVIPAWEGLFDYSYEYRLAVNFIARNWPNALIGPAVFSFDDNTFNLTGESNKNMFAMSVSVNEEYGFATVPGMGLLGGDPPGALTYDPSDYPDAWPIPGPIDGEGTPEIQLDPIPKIGEPYKTISGKVSHVIAPYFRLFVYVKVDGSWWPKPYYGEESQKIAPDGSFEIKTVTGGNDYLATEVVVYLVPAGDTIENAVAKITVVRETK</sequence>
<proteinExistence type="predicted"/>
<dbReference type="EMBL" id="LCKM01000021">
    <property type="protein sequence ID" value="KKT98679.1"/>
    <property type="molecule type" value="Genomic_DNA"/>
</dbReference>
<organism evidence="1 2">
    <name type="scientific">Candidatus Collierbacteria bacterium GW2011_GWC2_45_15</name>
    <dbReference type="NCBI Taxonomy" id="1618394"/>
    <lineage>
        <taxon>Bacteria</taxon>
        <taxon>Candidatus Collieribacteriota</taxon>
    </lineage>
</organism>
<evidence type="ECO:0000313" key="2">
    <source>
        <dbReference type="Proteomes" id="UP000034214"/>
    </source>
</evidence>
<comment type="caution">
    <text evidence="1">The sequence shown here is derived from an EMBL/GenBank/DDBJ whole genome shotgun (WGS) entry which is preliminary data.</text>
</comment>